<evidence type="ECO:0000313" key="2">
    <source>
        <dbReference type="EMBL" id="VAI29048.1"/>
    </source>
</evidence>
<dbReference type="InterPro" id="IPR036691">
    <property type="entry name" value="Endo/exonu/phosph_ase_sf"/>
</dbReference>
<feature type="domain" description="Endonuclease/exonuclease/phosphatase" evidence="1">
    <location>
        <begin position="6"/>
        <end position="224"/>
    </location>
</feature>
<dbReference type="PANTHER" id="PTHR33116">
    <property type="entry name" value="REVERSE TRANSCRIPTASE ZINC-BINDING DOMAIN-CONTAINING PROTEIN-RELATED-RELATED"/>
    <property type="match status" value="1"/>
</dbReference>
<proteinExistence type="predicted"/>
<evidence type="ECO:0000313" key="3">
    <source>
        <dbReference type="Proteomes" id="UP000324705"/>
    </source>
</evidence>
<dbReference type="OMA" id="NCEDRSE"/>
<name>A0A9R1AIL4_TRITD</name>
<dbReference type="InterPro" id="IPR005135">
    <property type="entry name" value="Endo/exonuclease/phosphatase"/>
</dbReference>
<dbReference type="AlphaFoldDB" id="A0A9R1AIL4"/>
<sequence>MSFLCWNCRGLGTDATVGELKWLVGKFRPSLLFLSETKMRDSRARKFMWQLGFNGSFAVSSDGLSGGLVLFWSSSISVSLRAFSNQIIDILIKTEEGAEWRTTFVYGEPKRELRHHFWDRLRFLNAQWKGPWICAGDFNEALHGEEHMGVRGRDDNQMMMFRECLDECGLIDLGYIGPKYTWSNRQEDGRNVRVRLDRAIANGDFLQLFDDCTVENIITTSSDHLAILVKIANKGRQGAINHVLRSFKFEAAWTRAPDYVQMINENWGKLKEGPPSLNNTWSALNRLSTTLQTWSRESFGSVKKEIKKLEKKLASLRRNNMAIGYSREEKEVEKKLYEMFEREEIMAKQRSRIDWLHEGDRNTSFFHARASARRRTNKIKALRRVDGSLCEDPEGIRSMVHDFYSNMFTSEPCDSLELVLEAIPCKVTEDMNEDLCKEYTNEEIRTALFQMGPTKAPGPDGFPALFYQIHWDVLAEDICAAIKGFLLGQDIPEGFCDSQKEASGQLKGIRNGRNGPPISHLLFADDSVFFTRGDNRSTNALKSVLQSYCEGSGQRINLQKSSIFFGLHCDVQIKDFVKQTLGVQDETLQTTYLGMPTWVGRSPTSNFNFLPGRIWKRLNGCSDRPLSRAGKEVLLKSVAQAIPTYVMSCFQIPLSICEKMRQPISNFWWGIEDGKKKLHWRSWDWLSSPKYVGGLGFRDMAIFNQAMLGKQCWRLLTEPNSLCAQVLRGRYYPNGDFWTAQCPRSSSYVWRSIMHGKKLIRKGILWRVGNGKGSSSKQDYLEKVWKRLWAIQCPNKMKIMLWRIAHNCLPTGSQLQTRSIPTRMDSGSNTLRSYDYGRCYVAHLGEQEQLSQWRGTS</sequence>
<dbReference type="EMBL" id="LT934120">
    <property type="protein sequence ID" value="VAI29048.1"/>
    <property type="molecule type" value="Genomic_DNA"/>
</dbReference>
<accession>A0A9R1AIL4</accession>
<dbReference type="Proteomes" id="UP000324705">
    <property type="component" value="Chromosome 5B"/>
</dbReference>
<protein>
    <recommendedName>
        <fullName evidence="1">Endonuclease/exonuclease/phosphatase domain-containing protein</fullName>
    </recommendedName>
</protein>
<gene>
    <name evidence="2" type="ORF">TRITD_5Bv1G059040</name>
</gene>
<dbReference type="Gene3D" id="3.60.10.10">
    <property type="entry name" value="Endonuclease/exonuclease/phosphatase"/>
    <property type="match status" value="1"/>
</dbReference>
<dbReference type="Pfam" id="PF03372">
    <property type="entry name" value="Exo_endo_phos"/>
    <property type="match status" value="1"/>
</dbReference>
<evidence type="ECO:0000259" key="1">
    <source>
        <dbReference type="Pfam" id="PF03372"/>
    </source>
</evidence>
<dbReference type="PANTHER" id="PTHR33116:SF86">
    <property type="entry name" value="REVERSE TRANSCRIPTASE DOMAIN-CONTAINING PROTEIN"/>
    <property type="match status" value="1"/>
</dbReference>
<reference evidence="2 3" key="1">
    <citation type="submission" date="2017-09" db="EMBL/GenBank/DDBJ databases">
        <authorList>
            <consortium name="International Durum Wheat Genome Sequencing Consortium (IDWGSC)"/>
            <person name="Milanesi L."/>
        </authorList>
    </citation>
    <scope>NUCLEOTIDE SEQUENCE [LARGE SCALE GENOMIC DNA]</scope>
    <source>
        <strain evidence="3">cv. Svevo</strain>
    </source>
</reference>
<dbReference type="SUPFAM" id="SSF56219">
    <property type="entry name" value="DNase I-like"/>
    <property type="match status" value="1"/>
</dbReference>
<dbReference type="Gramene" id="TRITD5Bv1G059040.3">
    <property type="protein sequence ID" value="TRITD5Bv1G059040.3"/>
    <property type="gene ID" value="TRITD5Bv1G059040"/>
</dbReference>
<organism evidence="2 3">
    <name type="scientific">Triticum turgidum subsp. durum</name>
    <name type="common">Durum wheat</name>
    <name type="synonym">Triticum durum</name>
    <dbReference type="NCBI Taxonomy" id="4567"/>
    <lineage>
        <taxon>Eukaryota</taxon>
        <taxon>Viridiplantae</taxon>
        <taxon>Streptophyta</taxon>
        <taxon>Embryophyta</taxon>
        <taxon>Tracheophyta</taxon>
        <taxon>Spermatophyta</taxon>
        <taxon>Magnoliopsida</taxon>
        <taxon>Liliopsida</taxon>
        <taxon>Poales</taxon>
        <taxon>Poaceae</taxon>
        <taxon>BOP clade</taxon>
        <taxon>Pooideae</taxon>
        <taxon>Triticodae</taxon>
        <taxon>Triticeae</taxon>
        <taxon>Triticinae</taxon>
        <taxon>Triticum</taxon>
    </lineage>
</organism>
<keyword evidence="3" id="KW-1185">Reference proteome</keyword>
<dbReference type="GO" id="GO:0003824">
    <property type="term" value="F:catalytic activity"/>
    <property type="evidence" value="ECO:0007669"/>
    <property type="project" value="InterPro"/>
</dbReference>